<dbReference type="Pfam" id="PF09743">
    <property type="entry name" value="E3_UFM1_ligase"/>
    <property type="match status" value="1"/>
</dbReference>
<feature type="region of interest" description="Disordered" evidence="5">
    <location>
        <begin position="398"/>
        <end position="482"/>
    </location>
</feature>
<feature type="domain" description="E3 UFM1-protein ligase 1-like N-terminal" evidence="6">
    <location>
        <begin position="4"/>
        <end position="288"/>
    </location>
</feature>
<dbReference type="InterPro" id="IPR056580">
    <property type="entry name" value="Ufl1_dom"/>
</dbReference>
<dbReference type="Pfam" id="PF23659">
    <property type="entry name" value="UFL1"/>
    <property type="match status" value="1"/>
</dbReference>
<dbReference type="GO" id="GO:0061666">
    <property type="term" value="F:UFM1 ligase activity"/>
    <property type="evidence" value="ECO:0007669"/>
    <property type="project" value="InterPro"/>
</dbReference>
<feature type="compositionally biased region" description="Basic and acidic residues" evidence="5">
    <location>
        <begin position="463"/>
        <end position="475"/>
    </location>
</feature>
<dbReference type="InterPro" id="IPR056579">
    <property type="entry name" value="Ufl1_N"/>
</dbReference>
<evidence type="ECO:0000256" key="2">
    <source>
        <dbReference type="ARBA" id="ARBA00022679"/>
    </source>
</evidence>
<feature type="coiled-coil region" evidence="4">
    <location>
        <begin position="532"/>
        <end position="566"/>
    </location>
</feature>
<dbReference type="PANTHER" id="PTHR31057:SF0">
    <property type="entry name" value="E3 UFM1-PROTEIN LIGASE 1"/>
    <property type="match status" value="1"/>
</dbReference>
<evidence type="ECO:0000313" key="9">
    <source>
        <dbReference type="EMBL" id="CAG7869975.1"/>
    </source>
</evidence>
<keyword evidence="2" id="KW-0808">Transferase</keyword>
<gene>
    <name evidence="9" type="ORF">BRAPAZ1V2_A06P22150.2</name>
</gene>
<dbReference type="InterPro" id="IPR056761">
    <property type="entry name" value="Ufl1-like_C"/>
</dbReference>
<feature type="compositionally biased region" description="Polar residues" evidence="5">
    <location>
        <begin position="403"/>
        <end position="412"/>
    </location>
</feature>
<dbReference type="AlphaFoldDB" id="A0A8D9D3H4"/>
<evidence type="ECO:0000259" key="8">
    <source>
        <dbReference type="Pfam" id="PF25041"/>
    </source>
</evidence>
<reference evidence="9 10" key="1">
    <citation type="submission" date="2021-07" db="EMBL/GenBank/DDBJ databases">
        <authorList>
            <consortium name="Genoscope - CEA"/>
            <person name="William W."/>
        </authorList>
    </citation>
    <scope>NUCLEOTIDE SEQUENCE [LARGE SCALE GENOMIC DNA]</scope>
</reference>
<comment type="similarity">
    <text evidence="1">Belongs to the UFL1 family.</text>
</comment>
<evidence type="ECO:0000256" key="3">
    <source>
        <dbReference type="ARBA" id="ARBA00022786"/>
    </source>
</evidence>
<dbReference type="Proteomes" id="UP000694005">
    <property type="component" value="Chromosome A06"/>
</dbReference>
<evidence type="ECO:0000259" key="6">
    <source>
        <dbReference type="Pfam" id="PF09743"/>
    </source>
</evidence>
<evidence type="ECO:0000256" key="5">
    <source>
        <dbReference type="SAM" id="MobiDB-lite"/>
    </source>
</evidence>
<keyword evidence="3" id="KW-0833">Ubl conjugation pathway</keyword>
<accession>A0A8D9D3H4</accession>
<dbReference type="PANTHER" id="PTHR31057">
    <property type="entry name" value="E3 UFM1-PROTEIN LIGASE 1"/>
    <property type="match status" value="1"/>
</dbReference>
<dbReference type="Gramene" id="A06p22150.2_BraZ1">
    <property type="protein sequence ID" value="A06p22150.2_BraZ1.CDS"/>
    <property type="gene ID" value="A06g22150.2_BraZ1"/>
</dbReference>
<feature type="domain" description="E3 UFM1-protein ligase 1-like" evidence="7">
    <location>
        <begin position="547"/>
        <end position="676"/>
    </location>
</feature>
<evidence type="ECO:0008006" key="11">
    <source>
        <dbReference type="Google" id="ProtNLM"/>
    </source>
</evidence>
<organism evidence="9 10">
    <name type="scientific">Brassica campestris</name>
    <name type="common">Field mustard</name>
    <dbReference type="NCBI Taxonomy" id="3711"/>
    <lineage>
        <taxon>Eukaryota</taxon>
        <taxon>Viridiplantae</taxon>
        <taxon>Streptophyta</taxon>
        <taxon>Embryophyta</taxon>
        <taxon>Tracheophyta</taxon>
        <taxon>Spermatophyta</taxon>
        <taxon>Magnoliopsida</taxon>
        <taxon>eudicotyledons</taxon>
        <taxon>Gunneridae</taxon>
        <taxon>Pentapetalae</taxon>
        <taxon>rosids</taxon>
        <taxon>malvids</taxon>
        <taxon>Brassicales</taxon>
        <taxon>Brassicaceae</taxon>
        <taxon>Brassiceae</taxon>
        <taxon>Brassica</taxon>
    </lineage>
</organism>
<evidence type="ECO:0000256" key="1">
    <source>
        <dbReference type="ARBA" id="ARBA00010789"/>
    </source>
</evidence>
<dbReference type="EMBL" id="LS974622">
    <property type="protein sequence ID" value="CAG7869975.1"/>
    <property type="molecule type" value="Genomic_DNA"/>
</dbReference>
<evidence type="ECO:0000259" key="7">
    <source>
        <dbReference type="Pfam" id="PF23659"/>
    </source>
</evidence>
<evidence type="ECO:0000256" key="4">
    <source>
        <dbReference type="SAM" id="Coils"/>
    </source>
</evidence>
<dbReference type="GO" id="GO:0071569">
    <property type="term" value="P:protein ufmylation"/>
    <property type="evidence" value="ECO:0007669"/>
    <property type="project" value="InterPro"/>
</dbReference>
<dbReference type="Pfam" id="PF25041">
    <property type="entry name" value="UFL1_C"/>
    <property type="match status" value="1"/>
</dbReference>
<evidence type="ECO:0000313" key="10">
    <source>
        <dbReference type="Proteomes" id="UP000694005"/>
    </source>
</evidence>
<keyword evidence="4" id="KW-0175">Coiled coil</keyword>
<protein>
    <recommendedName>
        <fullName evidence="11">E3 UFM1-protein ligase 1 homolog</fullName>
    </recommendedName>
</protein>
<dbReference type="Pfam" id="PF25870">
    <property type="entry name" value="WHD_UFL1_5th"/>
    <property type="match status" value="1"/>
</dbReference>
<feature type="domain" description="E3 UFM1-protein ligase-like C-terminal" evidence="8">
    <location>
        <begin position="681"/>
        <end position="794"/>
    </location>
</feature>
<name>A0A8D9D3H4_BRACM</name>
<dbReference type="InterPro" id="IPR018611">
    <property type="entry name" value="Ufl1"/>
</dbReference>
<proteinExistence type="inferred from homology"/>
<sequence>MDEELLELQRQFEFAQQVKSSVRLSDRNVVELVQKLQELRVIDFDLLHTVTGKEYITQEQLKNEIATEISKLGRVSVIDLADTIGVDLYHVEKQAQDVVLSDPGLMLVQGEIISQSYWDSIAEEINERLQECSQISVAELAGQLQVGSELVQSVLEPRLGTLVKARLEGGQLYTPAYVARVTAMVRGASRGIFVPSNLSALWAPLQQLVQQMNGSSGVAVENAFFQSIFNRLLKEEEMLGSLRAGTHWTPSVFAVAQKECVDSFFSQNSYIPYETMQKLGISQAVQFLQSRYPDGKPLSAVFIHSSMIEMLDSTTEDAIEQNSWIDSLSVLPASFTSQDANKILLLCPSVQSALKAEKALILAESFVISSGFIKGIYDQIEKEAEAFSIQASTASLIDHPSKSSESQESIPANTDKGSKKKKGKSASMKTATVETVPDDEEEARPKSKRNQKKGRDSSSSQKLDAKAGGKKESVKAQEGNNFIPPDGWVMKKIVDSVPEFEDEGMDNPDSILKHLADLMRPMLINSLKERRKKIFTENADRMKRLKDDLQKKLDESFLNMQLYEKALELFEDDQSTSAVLHRHLLRTTAATIADTLLHDLDILNKLKNGIEVGDSKAQDSVLLESSERMDLAKNLNGSLSRKALALVEALEGKRVDAFMTTFRDLAEESGLALKKLDKKLERTLLHAYRKDLISQVSTESDPVALLAKVVSLLYIKAHNKALQAPGRAIAAAISHLKDKLDESAYKTLTDCQKATVTLLALMSASTGEEHDCSADRILSKRELLESQMPVLRSLVLGDSQPQQS</sequence>